<comment type="caution">
    <text evidence="1">The sequence shown here is derived from an EMBL/GenBank/DDBJ whole genome shotgun (WGS) entry which is preliminary data.</text>
</comment>
<sequence length="302" mass="33922">MIDVEQLEATREVKDVLVVNKMTEQHGRAPTSRQVHVLVAVPHIYDPAAKYSLLDEEVVPRWTGGSPLLQLADQDVLWYGMKGSVGRGEGIDLRDERTLSRSALTTDIINRLEEKHVVLVKSPPMTGKTSLATLVSRALVHQHEENKRKAVVFNFSALGMSMEGKTFDQLFVEYCKVKWEYATVTLPASDYVGALFGSPGFIDVIIRGYDDFWGVELLREANNLAERIERFSPGGHYSSLGLTDFCLIDFRCVGSIDESVMERIAADMGLCEKLFVVCYDARMTGVKVFNSVMKIVYQVDFR</sequence>
<accession>A0A6A3LGC8</accession>
<proteinExistence type="predicted"/>
<dbReference type="OrthoDB" id="114182at2759"/>
<protein>
    <submittedName>
        <fullName evidence="1">Uncharacterized protein</fullName>
    </submittedName>
</protein>
<gene>
    <name evidence="1" type="ORF">PR002_g13515</name>
</gene>
<reference evidence="1 2" key="1">
    <citation type="submission" date="2018-09" db="EMBL/GenBank/DDBJ databases">
        <title>Genomic investigation of the strawberry pathogen Phytophthora fragariae indicates pathogenicity is determined by transcriptional variation in three key races.</title>
        <authorList>
            <person name="Adams T.M."/>
            <person name="Armitage A.D."/>
            <person name="Sobczyk M.K."/>
            <person name="Bates H.J."/>
            <person name="Dunwell J.M."/>
            <person name="Nellist C.F."/>
            <person name="Harrison R.J."/>
        </authorList>
    </citation>
    <scope>NUCLEOTIDE SEQUENCE [LARGE SCALE GENOMIC DNA]</scope>
    <source>
        <strain evidence="1 2">SCRP324</strain>
    </source>
</reference>
<dbReference type="AlphaFoldDB" id="A0A6A3LGC8"/>
<evidence type="ECO:0000313" key="1">
    <source>
        <dbReference type="EMBL" id="KAE9016997.1"/>
    </source>
</evidence>
<organism evidence="1 2">
    <name type="scientific">Phytophthora rubi</name>
    <dbReference type="NCBI Taxonomy" id="129364"/>
    <lineage>
        <taxon>Eukaryota</taxon>
        <taxon>Sar</taxon>
        <taxon>Stramenopiles</taxon>
        <taxon>Oomycota</taxon>
        <taxon>Peronosporomycetes</taxon>
        <taxon>Peronosporales</taxon>
        <taxon>Peronosporaceae</taxon>
        <taxon>Phytophthora</taxon>
    </lineage>
</organism>
<evidence type="ECO:0000313" key="2">
    <source>
        <dbReference type="Proteomes" id="UP000435112"/>
    </source>
</evidence>
<name>A0A6A3LGC8_9STRA</name>
<dbReference type="EMBL" id="QXFU01000896">
    <property type="protein sequence ID" value="KAE9016997.1"/>
    <property type="molecule type" value="Genomic_DNA"/>
</dbReference>
<dbReference type="Proteomes" id="UP000435112">
    <property type="component" value="Unassembled WGS sequence"/>
</dbReference>